<reference evidence="8" key="1">
    <citation type="submission" date="2021-01" db="UniProtKB">
        <authorList>
            <consortium name="EnsemblMetazoa"/>
        </authorList>
    </citation>
    <scope>IDENTIFICATION</scope>
</reference>
<dbReference type="GO" id="GO:0015938">
    <property type="term" value="P:coenzyme A catabolic process"/>
    <property type="evidence" value="ECO:0007669"/>
    <property type="project" value="TreeGrafter"/>
</dbReference>
<dbReference type="PROSITE" id="PS51462">
    <property type="entry name" value="NUDIX"/>
    <property type="match status" value="1"/>
</dbReference>
<dbReference type="Gene3D" id="3.90.79.10">
    <property type="entry name" value="Nucleoside Triphosphate Pyrophosphohydrolase"/>
    <property type="match status" value="1"/>
</dbReference>
<feature type="domain" description="Nudix hydrolase" evidence="7">
    <location>
        <begin position="62"/>
        <end position="200"/>
    </location>
</feature>
<dbReference type="GO" id="GO:0010945">
    <property type="term" value="F:coenzyme A diphosphatase activity"/>
    <property type="evidence" value="ECO:0007669"/>
    <property type="project" value="InterPro"/>
</dbReference>
<evidence type="ECO:0000259" key="7">
    <source>
        <dbReference type="PROSITE" id="PS51462"/>
    </source>
</evidence>
<dbReference type="RefSeq" id="XP_066921405.1">
    <property type="nucleotide sequence ID" value="XM_067065304.1"/>
</dbReference>
<sequence length="265" mass="30538">MSHILVNVHKDKAEISKTGHKLKEIAKLIEPRRAVIKEFYEQNLIDMNTKVNKPKKKKSAKIVKSAILIPIVLCPDNELKVLLTVRTNRVSISKNEVSFPGGKWERNDESLITTALRESYEEIGLHADNIDHITEFVTLSTYRRGKIYNVYSIIGLLKSSFYAKLNRKEVQDVLLVPLSSMAHTHEYRTNNIPYLATQGLVMQHTTFKIFGLSYAFLGLFYLLATPSYKETEYYRYLESRNGTSFVATMIWKMMELVNELLVSKL</sequence>
<dbReference type="GO" id="GO:0046872">
    <property type="term" value="F:metal ion binding"/>
    <property type="evidence" value="ECO:0007669"/>
    <property type="project" value="UniProtKB-KW"/>
</dbReference>
<name>A0A7M5VAI8_9CNID</name>
<dbReference type="InterPro" id="IPR045121">
    <property type="entry name" value="CoAse"/>
</dbReference>
<evidence type="ECO:0000256" key="3">
    <source>
        <dbReference type="ARBA" id="ARBA00022723"/>
    </source>
</evidence>
<organism evidence="8 9">
    <name type="scientific">Clytia hemisphaerica</name>
    <dbReference type="NCBI Taxonomy" id="252671"/>
    <lineage>
        <taxon>Eukaryota</taxon>
        <taxon>Metazoa</taxon>
        <taxon>Cnidaria</taxon>
        <taxon>Hydrozoa</taxon>
        <taxon>Hydroidolina</taxon>
        <taxon>Leptothecata</taxon>
        <taxon>Obeliida</taxon>
        <taxon>Clytiidae</taxon>
        <taxon>Clytia</taxon>
    </lineage>
</organism>
<keyword evidence="4" id="KW-0378">Hydrolase</keyword>
<dbReference type="PANTHER" id="PTHR12992:SF24">
    <property type="entry name" value="PEROXISOMAL COENZYME A DIPHOSPHATASE NUDT7"/>
    <property type="match status" value="1"/>
</dbReference>
<keyword evidence="6" id="KW-0464">Manganese</keyword>
<keyword evidence="5" id="KW-0460">Magnesium</keyword>
<accession>A0A7M5VAI8</accession>
<evidence type="ECO:0000256" key="2">
    <source>
        <dbReference type="ARBA" id="ARBA00001946"/>
    </source>
</evidence>
<keyword evidence="3" id="KW-0479">Metal-binding</keyword>
<evidence type="ECO:0000256" key="6">
    <source>
        <dbReference type="ARBA" id="ARBA00023211"/>
    </source>
</evidence>
<evidence type="ECO:0000256" key="5">
    <source>
        <dbReference type="ARBA" id="ARBA00022842"/>
    </source>
</evidence>
<dbReference type="Proteomes" id="UP000594262">
    <property type="component" value="Unplaced"/>
</dbReference>
<dbReference type="Pfam" id="PF00293">
    <property type="entry name" value="NUDIX"/>
    <property type="match status" value="1"/>
</dbReference>
<keyword evidence="9" id="KW-1185">Reference proteome</keyword>
<dbReference type="InterPro" id="IPR015797">
    <property type="entry name" value="NUDIX_hydrolase-like_dom_sf"/>
</dbReference>
<dbReference type="EnsemblMetazoa" id="CLYHEMT006427.1">
    <property type="protein sequence ID" value="CLYHEMP006427.1"/>
    <property type="gene ID" value="CLYHEMG006427"/>
</dbReference>
<comment type="cofactor">
    <cofactor evidence="2">
        <name>Mg(2+)</name>
        <dbReference type="ChEBI" id="CHEBI:18420"/>
    </cofactor>
</comment>
<evidence type="ECO:0000313" key="8">
    <source>
        <dbReference type="EnsemblMetazoa" id="CLYHEMP006427.1"/>
    </source>
</evidence>
<dbReference type="AlphaFoldDB" id="A0A7M5VAI8"/>
<dbReference type="SUPFAM" id="SSF55811">
    <property type="entry name" value="Nudix"/>
    <property type="match status" value="1"/>
</dbReference>
<dbReference type="CDD" id="cd03426">
    <property type="entry name" value="NUDIX_CoAse_Nudt7"/>
    <property type="match status" value="1"/>
</dbReference>
<evidence type="ECO:0000256" key="1">
    <source>
        <dbReference type="ARBA" id="ARBA00001936"/>
    </source>
</evidence>
<dbReference type="PANTHER" id="PTHR12992">
    <property type="entry name" value="NUDIX HYDROLASE"/>
    <property type="match status" value="1"/>
</dbReference>
<proteinExistence type="predicted"/>
<dbReference type="GeneID" id="136808766"/>
<evidence type="ECO:0000313" key="9">
    <source>
        <dbReference type="Proteomes" id="UP000594262"/>
    </source>
</evidence>
<dbReference type="InterPro" id="IPR000086">
    <property type="entry name" value="NUDIX_hydrolase_dom"/>
</dbReference>
<evidence type="ECO:0000256" key="4">
    <source>
        <dbReference type="ARBA" id="ARBA00022801"/>
    </source>
</evidence>
<protein>
    <recommendedName>
        <fullName evidence="7">Nudix hydrolase domain-containing protein</fullName>
    </recommendedName>
</protein>
<comment type="cofactor">
    <cofactor evidence="1">
        <name>Mn(2+)</name>
        <dbReference type="ChEBI" id="CHEBI:29035"/>
    </cofactor>
</comment>
<dbReference type="OrthoDB" id="206213at2759"/>